<evidence type="ECO:0000256" key="1">
    <source>
        <dbReference type="SAM" id="MobiDB-lite"/>
    </source>
</evidence>
<proteinExistence type="predicted"/>
<dbReference type="AlphaFoldDB" id="A0A0N4XZ24"/>
<dbReference type="STRING" id="27835.A0A0N4XZ24"/>
<dbReference type="WBParaSite" id="NBR_0000838701-mRNA-1">
    <property type="protein sequence ID" value="NBR_0000838701-mRNA-1"/>
    <property type="gene ID" value="NBR_0000838701"/>
</dbReference>
<dbReference type="OMA" id="ERFAFIC"/>
<name>A0A0N4XZ24_NIPBR</name>
<dbReference type="Proteomes" id="UP000271162">
    <property type="component" value="Unassembled WGS sequence"/>
</dbReference>
<dbReference type="EMBL" id="UYSL01019999">
    <property type="protein sequence ID" value="VDL71977.1"/>
    <property type="molecule type" value="Genomic_DNA"/>
</dbReference>
<reference evidence="4" key="1">
    <citation type="submission" date="2017-02" db="UniProtKB">
        <authorList>
            <consortium name="WormBaseParasite"/>
        </authorList>
    </citation>
    <scope>IDENTIFICATION</scope>
</reference>
<sequence>MEEVLDIDAIIGGRGFVSSSNNDEEDAVHVQKTMAVLSSRLERIFDESGVVAPPSTFLDENSTSAAVAKGSSNPSPTIFSCAAFLYLLLNGQYVLKGRMGIAIIRRSASYVLIFYNANKEAVLCLPLGSGKISSISKQGKYCFVSSIQERFAFICLNDDEEVKLVALLMILCGVESATIDLGSGDEVRTGSSILYESTSFSFDGSLLKVSTKADSKIRLSTKSDASMQRLLGLRRLSKCLTRVNAESVELIYIKKVKNPTRKDGDAMAVTAPVAEEVAQERSGLITEENPVTTGDEVR</sequence>
<reference evidence="2 3" key="2">
    <citation type="submission" date="2018-11" db="EMBL/GenBank/DDBJ databases">
        <authorList>
            <consortium name="Pathogen Informatics"/>
        </authorList>
    </citation>
    <scope>NUCLEOTIDE SEQUENCE [LARGE SCALE GENOMIC DNA]</scope>
</reference>
<evidence type="ECO:0000313" key="3">
    <source>
        <dbReference type="Proteomes" id="UP000271162"/>
    </source>
</evidence>
<feature type="region of interest" description="Disordered" evidence="1">
    <location>
        <begin position="279"/>
        <end position="298"/>
    </location>
</feature>
<accession>A0A0N4XZ24</accession>
<organism evidence="4">
    <name type="scientific">Nippostrongylus brasiliensis</name>
    <name type="common">Rat hookworm</name>
    <dbReference type="NCBI Taxonomy" id="27835"/>
    <lineage>
        <taxon>Eukaryota</taxon>
        <taxon>Metazoa</taxon>
        <taxon>Ecdysozoa</taxon>
        <taxon>Nematoda</taxon>
        <taxon>Chromadorea</taxon>
        <taxon>Rhabditida</taxon>
        <taxon>Rhabditina</taxon>
        <taxon>Rhabditomorpha</taxon>
        <taxon>Strongyloidea</taxon>
        <taxon>Heligmosomidae</taxon>
        <taxon>Nippostrongylus</taxon>
    </lineage>
</organism>
<gene>
    <name evidence="2" type="ORF">NBR_LOCUS8388</name>
</gene>
<evidence type="ECO:0000313" key="2">
    <source>
        <dbReference type="EMBL" id="VDL71977.1"/>
    </source>
</evidence>
<keyword evidence="3" id="KW-1185">Reference proteome</keyword>
<protein>
    <submittedName>
        <fullName evidence="4">MMS1_N domain-containing protein</fullName>
    </submittedName>
</protein>
<evidence type="ECO:0000313" key="4">
    <source>
        <dbReference type="WBParaSite" id="NBR_0000838701-mRNA-1"/>
    </source>
</evidence>